<name>A0ACA9MJV6_9GLOM</name>
<evidence type="ECO:0000313" key="1">
    <source>
        <dbReference type="EMBL" id="CAG8597114.1"/>
    </source>
</evidence>
<organism evidence="1 2">
    <name type="scientific">Acaulospora colombiana</name>
    <dbReference type="NCBI Taxonomy" id="27376"/>
    <lineage>
        <taxon>Eukaryota</taxon>
        <taxon>Fungi</taxon>
        <taxon>Fungi incertae sedis</taxon>
        <taxon>Mucoromycota</taxon>
        <taxon>Glomeromycotina</taxon>
        <taxon>Glomeromycetes</taxon>
        <taxon>Diversisporales</taxon>
        <taxon>Acaulosporaceae</taxon>
        <taxon>Acaulospora</taxon>
    </lineage>
</organism>
<reference evidence="1" key="1">
    <citation type="submission" date="2021-06" db="EMBL/GenBank/DDBJ databases">
        <authorList>
            <person name="Kallberg Y."/>
            <person name="Tangrot J."/>
            <person name="Rosling A."/>
        </authorList>
    </citation>
    <scope>NUCLEOTIDE SEQUENCE</scope>
    <source>
        <strain evidence="1">CL356</strain>
    </source>
</reference>
<protein>
    <submittedName>
        <fullName evidence="1">16728_t:CDS:1</fullName>
    </submittedName>
</protein>
<evidence type="ECO:0000313" key="2">
    <source>
        <dbReference type="Proteomes" id="UP000789525"/>
    </source>
</evidence>
<keyword evidence="2" id="KW-1185">Reference proteome</keyword>
<accession>A0ACA9MJV6</accession>
<dbReference type="EMBL" id="CAJVPT010013580">
    <property type="protein sequence ID" value="CAG8597114.1"/>
    <property type="molecule type" value="Genomic_DNA"/>
</dbReference>
<comment type="caution">
    <text evidence="1">The sequence shown here is derived from an EMBL/GenBank/DDBJ whole genome shotgun (WGS) entry which is preliminary data.</text>
</comment>
<dbReference type="Proteomes" id="UP000789525">
    <property type="component" value="Unassembled WGS sequence"/>
</dbReference>
<gene>
    <name evidence="1" type="ORF">ACOLOM_LOCUS6542</name>
</gene>
<feature type="non-terminal residue" evidence="1">
    <location>
        <position position="256"/>
    </location>
</feature>
<sequence length="256" mass="29484">MSASTPAGNETVALEKYDAEKLISFLREKDLENNDVTGRAFLEMTKHDFRDINLKAGPALVLANFAKECKKERLPYSKPSKLNLDFYNTIPLENWSCNKLVEHYRENLEKSGNWKTSPKKFNMDLKRDYSQFKIDTLQVKQQMIATGNASTQIVDNRKLLRDDNGEAVKISSSDDDIHADIKSWSPDHVKKFLKSRMENSDYDETEIEKIRNQDLTGKAFLRLTEEKLTRKPGLYELKSSPAEGVMELVEELNEKL</sequence>
<proteinExistence type="predicted"/>
<feature type="non-terminal residue" evidence="1">
    <location>
        <position position="1"/>
    </location>
</feature>